<dbReference type="EMBL" id="CP065938">
    <property type="protein sequence ID" value="UWX05723.1"/>
    <property type="molecule type" value="Genomic_DNA"/>
</dbReference>
<organism evidence="3 4">
    <name type="scientific">Taurinivorans muris</name>
    <dbReference type="NCBI Taxonomy" id="2787751"/>
    <lineage>
        <taxon>Bacteria</taxon>
        <taxon>Pseudomonadati</taxon>
        <taxon>Thermodesulfobacteriota</taxon>
        <taxon>Desulfovibrionia</taxon>
        <taxon>Desulfovibrionales</taxon>
        <taxon>Desulfovibrionaceae</taxon>
        <taxon>Taurinivorans</taxon>
    </lineage>
</organism>
<dbReference type="RefSeq" id="WP_334315305.1">
    <property type="nucleotide sequence ID" value="NZ_CP065938.1"/>
</dbReference>
<evidence type="ECO:0000313" key="3">
    <source>
        <dbReference type="EMBL" id="UWX05723.1"/>
    </source>
</evidence>
<feature type="region of interest" description="Disordered" evidence="2">
    <location>
        <begin position="62"/>
        <end position="83"/>
    </location>
</feature>
<name>A0ABY5Y3A8_9BACT</name>
<evidence type="ECO:0000256" key="2">
    <source>
        <dbReference type="SAM" id="MobiDB-lite"/>
    </source>
</evidence>
<evidence type="ECO:0000256" key="1">
    <source>
        <dbReference type="SAM" id="Coils"/>
    </source>
</evidence>
<keyword evidence="4" id="KW-1185">Reference proteome</keyword>
<protein>
    <submittedName>
        <fullName evidence="3">Uncharacterized protein</fullName>
    </submittedName>
</protein>
<keyword evidence="1" id="KW-0175">Coiled coil</keyword>
<reference evidence="3" key="1">
    <citation type="submission" date="2020-12" db="EMBL/GenBank/DDBJ databases">
        <title>Taurinivorans muris gen. nov., sp. nov., fundamental and realized metabolic niche of a ubiquitous sulfidogenic bacterium in the murine intestine.</title>
        <authorList>
            <person name="Ye H."/>
            <person name="Hanson B.T."/>
            <person name="Loy A."/>
        </authorList>
    </citation>
    <scope>NUCLEOTIDE SEQUENCE</scope>
    <source>
        <strain evidence="3">LT0009</strain>
    </source>
</reference>
<feature type="compositionally biased region" description="Polar residues" evidence="2">
    <location>
        <begin position="62"/>
        <end position="74"/>
    </location>
</feature>
<sequence length="83" mass="9758">MNLQESEQRLEEMKAELARLNSQFDEIMKQNNLTEADLKNNDSELPKEVADAWEKVKKQIQQEHSVQKQNTAKTSSRKNIIRM</sequence>
<evidence type="ECO:0000313" key="4">
    <source>
        <dbReference type="Proteomes" id="UP001058120"/>
    </source>
</evidence>
<dbReference type="Proteomes" id="UP001058120">
    <property type="component" value="Chromosome"/>
</dbReference>
<gene>
    <name evidence="3" type="ORF">JBF11_09870</name>
</gene>
<proteinExistence type="predicted"/>
<accession>A0ABY5Y3A8</accession>
<feature type="coiled-coil region" evidence="1">
    <location>
        <begin position="3"/>
        <end position="37"/>
    </location>
</feature>